<keyword evidence="6" id="KW-1185">Reference proteome</keyword>
<dbReference type="AlphaFoldDB" id="A0A5S9IPP7"/>
<evidence type="ECO:0000256" key="3">
    <source>
        <dbReference type="ARBA" id="ARBA00023163"/>
    </source>
</evidence>
<dbReference type="PANTHER" id="PTHR33204">
    <property type="entry name" value="TRANSCRIPTIONAL REGULATOR, MARR FAMILY"/>
    <property type="match status" value="1"/>
</dbReference>
<feature type="domain" description="HTH hxlR-type" evidence="4">
    <location>
        <begin position="16"/>
        <end position="115"/>
    </location>
</feature>
<keyword evidence="2" id="KW-0238">DNA-binding</keyword>
<dbReference type="OrthoDB" id="9791143at2"/>
<accession>A0A5S9IPP7</accession>
<organism evidence="5 6">
    <name type="scientific">Uabimicrobium amorphum</name>
    <dbReference type="NCBI Taxonomy" id="2596890"/>
    <lineage>
        <taxon>Bacteria</taxon>
        <taxon>Pseudomonadati</taxon>
        <taxon>Planctomycetota</taxon>
        <taxon>Candidatus Uabimicrobiia</taxon>
        <taxon>Candidatus Uabimicrobiales</taxon>
        <taxon>Candidatus Uabimicrobiaceae</taxon>
        <taxon>Candidatus Uabimicrobium</taxon>
    </lineage>
</organism>
<evidence type="ECO:0000313" key="6">
    <source>
        <dbReference type="Proteomes" id="UP000326354"/>
    </source>
</evidence>
<sequence length="139" mass="16301">MDECELKKVGNLEFVCYFQLAMMIIGGKWKPKVLFHLVQHENIRFGELRRKIIGISEKMLIQSLKDLEKDKIVHRKVYRQVPPKVEYSLTDLGKSLIPILSSMEQWGKSYASYFVAKKEKNTKYKLGTIIDNLDEQVKH</sequence>
<proteinExistence type="predicted"/>
<dbReference type="InterPro" id="IPR036390">
    <property type="entry name" value="WH_DNA-bd_sf"/>
</dbReference>
<gene>
    <name evidence="5" type="ORF">UABAM_02764</name>
</gene>
<dbReference type="Gene3D" id="1.10.10.10">
    <property type="entry name" value="Winged helix-like DNA-binding domain superfamily/Winged helix DNA-binding domain"/>
    <property type="match status" value="1"/>
</dbReference>
<evidence type="ECO:0000259" key="4">
    <source>
        <dbReference type="PROSITE" id="PS51118"/>
    </source>
</evidence>
<name>A0A5S9IPP7_UABAM</name>
<dbReference type="SUPFAM" id="SSF46785">
    <property type="entry name" value="Winged helix' DNA-binding domain"/>
    <property type="match status" value="1"/>
</dbReference>
<dbReference type="InterPro" id="IPR002577">
    <property type="entry name" value="HTH_HxlR"/>
</dbReference>
<dbReference type="Pfam" id="PF01638">
    <property type="entry name" value="HxlR"/>
    <property type="match status" value="1"/>
</dbReference>
<protein>
    <submittedName>
        <fullName evidence="5">Transcriptional regulator</fullName>
    </submittedName>
</protein>
<dbReference type="PANTHER" id="PTHR33204:SF29">
    <property type="entry name" value="TRANSCRIPTIONAL REGULATOR"/>
    <property type="match status" value="1"/>
</dbReference>
<reference evidence="5 6" key="1">
    <citation type="submission" date="2019-08" db="EMBL/GenBank/DDBJ databases">
        <title>Complete genome sequence of Candidatus Uab amorphum.</title>
        <authorList>
            <person name="Shiratori T."/>
            <person name="Suzuki S."/>
            <person name="Kakizawa Y."/>
            <person name="Ishida K."/>
        </authorList>
    </citation>
    <scope>NUCLEOTIDE SEQUENCE [LARGE SCALE GENOMIC DNA]</scope>
    <source>
        <strain evidence="5 6">SRT547</strain>
    </source>
</reference>
<dbReference type="InterPro" id="IPR036388">
    <property type="entry name" value="WH-like_DNA-bd_sf"/>
</dbReference>
<dbReference type="RefSeq" id="WP_151968563.1">
    <property type="nucleotide sequence ID" value="NZ_AP019860.1"/>
</dbReference>
<dbReference type="EMBL" id="AP019860">
    <property type="protein sequence ID" value="BBM84405.1"/>
    <property type="molecule type" value="Genomic_DNA"/>
</dbReference>
<dbReference type="PROSITE" id="PS51118">
    <property type="entry name" value="HTH_HXLR"/>
    <property type="match status" value="1"/>
</dbReference>
<evidence type="ECO:0000313" key="5">
    <source>
        <dbReference type="EMBL" id="BBM84405.1"/>
    </source>
</evidence>
<dbReference type="GO" id="GO:0003677">
    <property type="term" value="F:DNA binding"/>
    <property type="evidence" value="ECO:0007669"/>
    <property type="project" value="UniProtKB-KW"/>
</dbReference>
<evidence type="ECO:0000256" key="2">
    <source>
        <dbReference type="ARBA" id="ARBA00023125"/>
    </source>
</evidence>
<dbReference type="KEGG" id="uam:UABAM_02764"/>
<keyword evidence="1" id="KW-0805">Transcription regulation</keyword>
<dbReference type="Proteomes" id="UP000326354">
    <property type="component" value="Chromosome"/>
</dbReference>
<evidence type="ECO:0000256" key="1">
    <source>
        <dbReference type="ARBA" id="ARBA00023015"/>
    </source>
</evidence>
<keyword evidence="3" id="KW-0804">Transcription</keyword>